<name>A0A2I2MFY0_9BACT</name>
<gene>
    <name evidence="3" type="ORF">LFTS_01242</name>
</gene>
<dbReference type="PANTHER" id="PTHR12526">
    <property type="entry name" value="GLYCOSYLTRANSFERASE"/>
    <property type="match status" value="1"/>
</dbReference>
<dbReference type="Gene3D" id="3.40.50.2000">
    <property type="entry name" value="Glycogen Phosphorylase B"/>
    <property type="match status" value="2"/>
</dbReference>
<evidence type="ECO:0000259" key="1">
    <source>
        <dbReference type="Pfam" id="PF00534"/>
    </source>
</evidence>
<dbReference type="GO" id="GO:0016740">
    <property type="term" value="F:transferase activity"/>
    <property type="evidence" value="ECO:0007669"/>
    <property type="project" value="UniProtKB-KW"/>
</dbReference>
<dbReference type="NCBIfam" id="NF038011">
    <property type="entry name" value="PelF"/>
    <property type="match status" value="1"/>
</dbReference>
<evidence type="ECO:0000259" key="2">
    <source>
        <dbReference type="Pfam" id="PF11997"/>
    </source>
</evidence>
<dbReference type="EMBL" id="LT966316">
    <property type="protein sequence ID" value="SOU92615.1"/>
    <property type="molecule type" value="Genomic_DNA"/>
</dbReference>
<reference evidence="3" key="1">
    <citation type="submission" date="2017-12" db="EMBL/GenBank/DDBJ databases">
        <authorList>
            <consortium name="SysMetEx"/>
        </authorList>
    </citation>
    <scope>NUCLEOTIDE SEQUENCE</scope>
    <source>
        <strain evidence="3">Pb_238</strain>
    </source>
</reference>
<proteinExistence type="predicted"/>
<dbReference type="Pfam" id="PF11997">
    <property type="entry name" value="DUF3492"/>
    <property type="match status" value="1"/>
</dbReference>
<feature type="domain" description="Glycosyl transferase family 1" evidence="1">
    <location>
        <begin position="303"/>
        <end position="474"/>
    </location>
</feature>
<dbReference type="InterPro" id="IPR022622">
    <property type="entry name" value="DUF3492"/>
</dbReference>
<evidence type="ECO:0000313" key="3">
    <source>
        <dbReference type="EMBL" id="SOU92615.1"/>
    </source>
</evidence>
<dbReference type="InterPro" id="IPR047691">
    <property type="entry name" value="PelF-like"/>
</dbReference>
<sequence length="502" mass="56097">MKKETAPADICLILEGTYPYVTGGVSAWTHRLITHLPEFRFHLLCLVPDEEPRRWAYPKPENVVGQTDVGLSTLPDGGVTSSVFGTSTPQSLFDGIASFHHDLLGGDPSGFPDLFRQFAKVSDHAGLFLDLLTSRPSWKILQDLYTQQFHEESFLDFFWMWRTTHVPLFRVLSLPIPKAGAYHALSTGYAGMLGVMGNLAHQRPFLLTEHGIYTRERRIEIALAEWIESQRFAGGTIRPVSETVRGFWMRIFEQIGRIVYHHADPVITLFEGNRDVEIREGADPDRVRIIPNGISLSEGRPRSPRLPGEDRIVALIGRVVPIKDVKTFLLAARIVGEQEASVRFLVLGPTDQDPDYAAECRELSESLDLAEKVTFTGNVDLSRYYPDIDILVLTSLSESQPLVIMEAYASGIPVVASRVGACEELLTGRTPTDKSLGPSGILTGVGNPQETALAILKLLRDPDLAMRMGDTGRRRMDLFYKETDVFDAYRSLYREKLASWPA</sequence>
<dbReference type="PANTHER" id="PTHR12526:SF608">
    <property type="entry name" value="PELF"/>
    <property type="match status" value="1"/>
</dbReference>
<protein>
    <submittedName>
        <fullName evidence="3">Glycosyltransferase involved in cell wall bisynthesis</fullName>
    </submittedName>
</protein>
<accession>A0A2I2MFY0</accession>
<dbReference type="Pfam" id="PF00534">
    <property type="entry name" value="Glycos_transf_1"/>
    <property type="match status" value="1"/>
</dbReference>
<dbReference type="SUPFAM" id="SSF53756">
    <property type="entry name" value="UDP-Glycosyltransferase/glycogen phosphorylase"/>
    <property type="match status" value="1"/>
</dbReference>
<dbReference type="AlphaFoldDB" id="A0A2I2MFY0"/>
<keyword evidence="3" id="KW-0808">Transferase</keyword>
<dbReference type="InterPro" id="IPR001296">
    <property type="entry name" value="Glyco_trans_1"/>
</dbReference>
<organism evidence="3">
    <name type="scientific">Leptospirillum ferriphilum</name>
    <dbReference type="NCBI Taxonomy" id="178606"/>
    <lineage>
        <taxon>Bacteria</taxon>
        <taxon>Pseudomonadati</taxon>
        <taxon>Nitrospirota</taxon>
        <taxon>Nitrospiria</taxon>
        <taxon>Nitrospirales</taxon>
        <taxon>Nitrospiraceae</taxon>
        <taxon>Leptospirillum</taxon>
    </lineage>
</organism>
<dbReference type="RefSeq" id="WP_180271626.1">
    <property type="nucleotide sequence ID" value="NZ_OBMB01000001.1"/>
</dbReference>
<feature type="domain" description="DUF3492" evidence="2">
    <location>
        <begin position="8"/>
        <end position="285"/>
    </location>
</feature>